<reference evidence="3" key="1">
    <citation type="journal article" date="2019" name="Int. J. Syst. Evol. Microbiol.">
        <title>The Global Catalogue of Microorganisms (GCM) 10K type strain sequencing project: providing services to taxonomists for standard genome sequencing and annotation.</title>
        <authorList>
            <consortium name="The Broad Institute Genomics Platform"/>
            <consortium name="The Broad Institute Genome Sequencing Center for Infectious Disease"/>
            <person name="Wu L."/>
            <person name="Ma J."/>
        </authorList>
    </citation>
    <scope>NUCLEOTIDE SEQUENCE [LARGE SCALE GENOMIC DNA]</scope>
    <source>
        <strain evidence="3">CCUG 62215</strain>
    </source>
</reference>
<dbReference type="Proteomes" id="UP001597013">
    <property type="component" value="Unassembled WGS sequence"/>
</dbReference>
<evidence type="ECO:0008006" key="4">
    <source>
        <dbReference type="Google" id="ProtNLM"/>
    </source>
</evidence>
<evidence type="ECO:0000313" key="2">
    <source>
        <dbReference type="EMBL" id="MFD1062872.1"/>
    </source>
</evidence>
<name>A0ABW3N5F7_9FLAO</name>
<accession>A0ABW3N5F7</accession>
<feature type="signal peptide" evidence="1">
    <location>
        <begin position="1"/>
        <end position="19"/>
    </location>
</feature>
<dbReference type="Pfam" id="PF18939">
    <property type="entry name" value="DUF5686"/>
    <property type="match status" value="1"/>
</dbReference>
<dbReference type="EMBL" id="JBHTJL010000009">
    <property type="protein sequence ID" value="MFD1062872.1"/>
    <property type="molecule type" value="Genomic_DNA"/>
</dbReference>
<comment type="caution">
    <text evidence="2">The sequence shown here is derived from an EMBL/GenBank/DDBJ whole genome shotgun (WGS) entry which is preliminary data.</text>
</comment>
<protein>
    <recommendedName>
        <fullName evidence="4">Alginate export domain-containing protein</fullName>
    </recommendedName>
</protein>
<proteinExistence type="predicted"/>
<gene>
    <name evidence="2" type="ORF">ACFQ1Q_06405</name>
</gene>
<evidence type="ECO:0000256" key="1">
    <source>
        <dbReference type="SAM" id="SignalP"/>
    </source>
</evidence>
<sequence>MLKHSIAVFFICISLCAFSQIEIDSTSKATTKTQVKDSLRKKVFLENIGLGYFPTKYFNFDLRYLIKFNQFEGLRTGLGGITNDGFSEKYRVDGYLVYGFKDKTSKYSIGGGFRIDEKSDTWVNLSYTDDLQETGSSKFLTDKRFFSFFEPRLLNIDLFHRHITKSVSLQHRISNHLLSETEFSVSRINPTYTYNYIVNDEVFNTFNLSTSQLSLQWSPFSKFEVVDRLVVETKSGFPKFTAQVTKSVSDVFNSDFNFTKIDFRTIHEIQYAKDNFTRLSLLAGMAEGEIPLTHLYHASPNNIRKTKILQRFSVAGLNSFETMFFNEFFSDRFVTFQVKHYLKPFKITQRYQPQMVLITRHAIGNMRSIDQHQGIDFGTLDQLYSESGFEINKLIWAFGLSFAYRYGSYHLPTFEDNIAFKFTFNISL</sequence>
<evidence type="ECO:0000313" key="3">
    <source>
        <dbReference type="Proteomes" id="UP001597013"/>
    </source>
</evidence>
<dbReference type="InterPro" id="IPR043741">
    <property type="entry name" value="DUF5686"/>
</dbReference>
<keyword evidence="3" id="KW-1185">Reference proteome</keyword>
<dbReference type="RefSeq" id="WP_386129118.1">
    <property type="nucleotide sequence ID" value="NZ_JBHTJL010000009.1"/>
</dbReference>
<keyword evidence="1" id="KW-0732">Signal</keyword>
<feature type="chain" id="PRO_5046714998" description="Alginate export domain-containing protein" evidence="1">
    <location>
        <begin position="20"/>
        <end position="428"/>
    </location>
</feature>
<organism evidence="2 3">
    <name type="scientific">Winogradskyella litorisediminis</name>
    <dbReference type="NCBI Taxonomy" id="1156618"/>
    <lineage>
        <taxon>Bacteria</taxon>
        <taxon>Pseudomonadati</taxon>
        <taxon>Bacteroidota</taxon>
        <taxon>Flavobacteriia</taxon>
        <taxon>Flavobacteriales</taxon>
        <taxon>Flavobacteriaceae</taxon>
        <taxon>Winogradskyella</taxon>
    </lineage>
</organism>